<keyword evidence="12" id="KW-0472">Membrane</keyword>
<dbReference type="InterPro" id="IPR009075">
    <property type="entry name" value="AcylCo_DH/oxidase_C"/>
</dbReference>
<evidence type="ECO:0000256" key="7">
    <source>
        <dbReference type="ARBA" id="ARBA00022630"/>
    </source>
</evidence>
<name>A0A7Z0VNG8_9GAMM</name>
<dbReference type="PANTHER" id="PTHR48083">
    <property type="entry name" value="MEDIUM-CHAIN SPECIFIC ACYL-COA DEHYDROGENASE, MITOCHONDRIAL-RELATED"/>
    <property type="match status" value="1"/>
</dbReference>
<dbReference type="InterPro" id="IPR046373">
    <property type="entry name" value="Acyl-CoA_Oxase/DH_mid-dom_sf"/>
</dbReference>
<reference evidence="17 18" key="1">
    <citation type="submission" date="2016-06" db="EMBL/GenBank/DDBJ databases">
        <title>Genome sequence of endosymbiont of Candidatus Endolucinida thiodiazotropha.</title>
        <authorList>
            <person name="Poehlein A."/>
            <person name="Koenig S."/>
            <person name="Heiden S.E."/>
            <person name="Thuermer A."/>
            <person name="Voget S."/>
            <person name="Daniel R."/>
            <person name="Markert S."/>
            <person name="Gros O."/>
            <person name="Schweder T."/>
        </authorList>
    </citation>
    <scope>NUCLEOTIDE SEQUENCE [LARGE SCALE GENOMIC DNA]</scope>
    <source>
        <strain evidence="17 18">COS</strain>
    </source>
</reference>
<comment type="cofactor">
    <cofactor evidence="1">
        <name>FAD</name>
        <dbReference type="ChEBI" id="CHEBI:57692"/>
    </cofactor>
</comment>
<dbReference type="InterPro" id="IPR050741">
    <property type="entry name" value="Acyl-CoA_dehydrogenase"/>
</dbReference>
<dbReference type="NCBIfam" id="NF007000">
    <property type="entry name" value="PRK09463.1"/>
    <property type="match status" value="1"/>
</dbReference>
<keyword evidence="7" id="KW-0285">Flavoprotein</keyword>
<sequence length="824" mass="91233">MMTNFVLVAIAIATLLFLAYRGYSIAAATYSMATLSAISAAVTGFGLLTWLFTAIFLACLLFTVPSLRLRFVSKPTLITMRRMMPPLSNTEKEAIDAGNVWWDGELFSGKPDWRRLLSGSKPVLSDREQAFLDGPVNELCRMVDKWQINHELNRLPESIINYVREHGFLGMIIPKRYGGLEFSPVAQSEILLRLSNTGSGVSYLVGVPNSLGPGELLIKYGTEAQKDHYLPRLASGEEIPCFALTGPTAGSDATSIPDTGTVCMGEWQGEEVIGMRLNFSKRYITLSSIATLVGLAFRLKDPDGLLGDVKDYGITCALIPHDTQGMQIGRRHLPIGDAFLNGPIQGQDVFVPLSFIIGGPEMAGKGWRMLVNCLSVGRAVTLPTTAVAVSKRSLLGTSAYASLRRQFGIPIAQFEGIQKPLARIAGLSYIIDAARLQTIQAIVEGNKPSVASAILKYHTTEMARQCVIDAMDIHAGKAVVKGPKNYIADMYESMPVAITVEGANILTRNLMIFGQGAIRSHPYVMQEMTLAHAEDSQETIARFDTTLTAHIGHSISNFARTLTMGLGLSREVVPSGNLHLLPYYRHFNRLSSLFAMITDVALLNLNAKLKFKEMLSARLGDLLSMLFLGSMVIKQHEESQHPEEEWPVVQWALDYLLHQYQVAFDQLMENWPNRWVPGVLKRLAFPIGRRYPAPKDSLEKSVVELITVDSATRIKMTSGLFLEVAANNPLAEVNQVFLESLNLQPILKRLTRALRTGELEKAEDMELADAALQAAMITEHEAEQLRRFDRHLMAIIHVDDFDESELIRAPYHKYGQDDQQQITG</sequence>
<keyword evidence="12" id="KW-0812">Transmembrane</keyword>
<dbReference type="InterPro" id="IPR006091">
    <property type="entry name" value="Acyl-CoA_Oxase/DH_mid-dom"/>
</dbReference>
<dbReference type="InterPro" id="IPR037069">
    <property type="entry name" value="AcylCoA_DH/ox_N_sf"/>
</dbReference>
<keyword evidence="9 17" id="KW-0560">Oxidoreductase</keyword>
<dbReference type="GO" id="GO:0004466">
    <property type="term" value="F:long-chain fatty acyl-CoA dehydrogenase activity"/>
    <property type="evidence" value="ECO:0007669"/>
    <property type="project" value="UniProtKB-EC"/>
</dbReference>
<comment type="pathway">
    <text evidence="2">Lipid metabolism; fatty acid beta-oxidation.</text>
</comment>
<dbReference type="NCBIfam" id="NF009586">
    <property type="entry name" value="PRK13026.1"/>
    <property type="match status" value="1"/>
</dbReference>
<evidence type="ECO:0000259" key="13">
    <source>
        <dbReference type="Pfam" id="PF00441"/>
    </source>
</evidence>
<dbReference type="Gene3D" id="1.10.540.10">
    <property type="entry name" value="Acyl-CoA dehydrogenase/oxidase, N-terminal domain"/>
    <property type="match status" value="1"/>
</dbReference>
<dbReference type="GO" id="GO:0070991">
    <property type="term" value="F:medium-chain fatty acyl-CoA dehydrogenase activity"/>
    <property type="evidence" value="ECO:0007669"/>
    <property type="project" value="UniProtKB-EC"/>
</dbReference>
<comment type="catalytic activity">
    <reaction evidence="10">
        <text>a medium-chain 2,3-saturated fatty acyl-CoA + oxidized [electron-transfer flavoprotein] + H(+) = a medium-chain (2E)-enoyl-CoA + reduced [electron-transfer flavoprotein]</text>
        <dbReference type="Rhea" id="RHEA:14477"/>
        <dbReference type="Rhea" id="RHEA-COMP:10685"/>
        <dbReference type="Rhea" id="RHEA-COMP:10686"/>
        <dbReference type="ChEBI" id="CHEBI:15378"/>
        <dbReference type="ChEBI" id="CHEBI:57692"/>
        <dbReference type="ChEBI" id="CHEBI:58307"/>
        <dbReference type="ChEBI" id="CHEBI:83723"/>
        <dbReference type="ChEBI" id="CHEBI:83726"/>
        <dbReference type="EC" id="1.3.8.7"/>
    </reaction>
</comment>
<dbReference type="GO" id="GO:0033539">
    <property type="term" value="P:fatty acid beta-oxidation using acyl-CoA dehydrogenase"/>
    <property type="evidence" value="ECO:0007669"/>
    <property type="project" value="InterPro"/>
</dbReference>
<evidence type="ECO:0000313" key="17">
    <source>
        <dbReference type="EMBL" id="ODJ88845.1"/>
    </source>
</evidence>
<feature type="domain" description="Acyl-CoA dehydrogenase/oxidase C-terminal" evidence="13">
    <location>
        <begin position="364"/>
        <end position="510"/>
    </location>
</feature>
<feature type="transmembrane region" description="Helical" evidence="12">
    <location>
        <begin position="36"/>
        <end position="64"/>
    </location>
</feature>
<dbReference type="GO" id="GO:0050660">
    <property type="term" value="F:flavin adenine dinucleotide binding"/>
    <property type="evidence" value="ECO:0007669"/>
    <property type="project" value="InterPro"/>
</dbReference>
<feature type="domain" description="Acyl-CoA oxidase/dehydrogenase middle" evidence="14">
    <location>
        <begin position="241"/>
        <end position="339"/>
    </location>
</feature>
<dbReference type="Pfam" id="PF09317">
    <property type="entry name" value="ACDH_C"/>
    <property type="match status" value="1"/>
</dbReference>
<organism evidence="17 18">
    <name type="scientific">Candidatus Thiodiazotropha endolucinida</name>
    <dbReference type="NCBI Taxonomy" id="1655433"/>
    <lineage>
        <taxon>Bacteria</taxon>
        <taxon>Pseudomonadati</taxon>
        <taxon>Pseudomonadota</taxon>
        <taxon>Gammaproteobacteria</taxon>
        <taxon>Chromatiales</taxon>
        <taxon>Sedimenticolaceae</taxon>
        <taxon>Candidatus Thiodiazotropha</taxon>
    </lineage>
</organism>
<dbReference type="FunFam" id="1.20.140.10:FF:000009">
    <property type="entry name" value="Acyl-CoA dehydrogenase"/>
    <property type="match status" value="1"/>
</dbReference>
<evidence type="ECO:0000259" key="15">
    <source>
        <dbReference type="Pfam" id="PF02771"/>
    </source>
</evidence>
<evidence type="ECO:0000256" key="3">
    <source>
        <dbReference type="ARBA" id="ARBA00009347"/>
    </source>
</evidence>
<evidence type="ECO:0000256" key="6">
    <source>
        <dbReference type="ARBA" id="ARBA00020144"/>
    </source>
</evidence>
<dbReference type="Pfam" id="PF02771">
    <property type="entry name" value="Acyl-CoA_dh_N"/>
    <property type="match status" value="1"/>
</dbReference>
<dbReference type="OrthoDB" id="9802447at2"/>
<dbReference type="Pfam" id="PF02770">
    <property type="entry name" value="Acyl-CoA_dh_M"/>
    <property type="match status" value="1"/>
</dbReference>
<dbReference type="InterPro" id="IPR013786">
    <property type="entry name" value="AcylCoA_DH/ox_N"/>
</dbReference>
<comment type="similarity">
    <text evidence="3">Belongs to the acyl-CoA dehydrogenase family.</text>
</comment>
<evidence type="ECO:0000259" key="16">
    <source>
        <dbReference type="Pfam" id="PF09317"/>
    </source>
</evidence>
<dbReference type="Proteomes" id="UP000094769">
    <property type="component" value="Unassembled WGS sequence"/>
</dbReference>
<evidence type="ECO:0000256" key="4">
    <source>
        <dbReference type="ARBA" id="ARBA00012033"/>
    </source>
</evidence>
<gene>
    <name evidence="17" type="primary">fadE_1</name>
    <name evidence="17" type="ORF">CODIS_09400</name>
</gene>
<dbReference type="GO" id="GO:0005737">
    <property type="term" value="C:cytoplasm"/>
    <property type="evidence" value="ECO:0007669"/>
    <property type="project" value="TreeGrafter"/>
</dbReference>
<protein>
    <recommendedName>
        <fullName evidence="6">Acyl-coenzyme A dehydrogenase</fullName>
        <ecNumber evidence="4">1.3.8.7</ecNumber>
        <ecNumber evidence="5">1.3.8.8</ecNumber>
    </recommendedName>
</protein>
<comment type="caution">
    <text evidence="17">The sequence shown here is derived from an EMBL/GenBank/DDBJ whole genome shotgun (WGS) entry which is preliminary data.</text>
</comment>
<evidence type="ECO:0000313" key="18">
    <source>
        <dbReference type="Proteomes" id="UP000094769"/>
    </source>
</evidence>
<dbReference type="RefSeq" id="WP_083220550.1">
    <property type="nucleotide sequence ID" value="NZ_MARB01000004.1"/>
</dbReference>
<dbReference type="Gene3D" id="1.20.140.10">
    <property type="entry name" value="Butyryl-CoA Dehydrogenase, subunit A, domain 3"/>
    <property type="match status" value="1"/>
</dbReference>
<comment type="catalytic activity">
    <reaction evidence="11">
        <text>a long-chain 2,3-saturated fatty acyl-CoA + oxidized [electron-transfer flavoprotein] + H(+) = a long-chain (2E)-enoyl-CoA + reduced [electron-transfer flavoprotein]</text>
        <dbReference type="Rhea" id="RHEA:17721"/>
        <dbReference type="Rhea" id="RHEA-COMP:10685"/>
        <dbReference type="Rhea" id="RHEA-COMP:10686"/>
        <dbReference type="ChEBI" id="CHEBI:15378"/>
        <dbReference type="ChEBI" id="CHEBI:57692"/>
        <dbReference type="ChEBI" id="CHEBI:58307"/>
        <dbReference type="ChEBI" id="CHEBI:83721"/>
        <dbReference type="ChEBI" id="CHEBI:83727"/>
        <dbReference type="EC" id="1.3.8.8"/>
    </reaction>
</comment>
<dbReference type="SUPFAM" id="SSF56645">
    <property type="entry name" value="Acyl-CoA dehydrogenase NM domain-like"/>
    <property type="match status" value="1"/>
</dbReference>
<dbReference type="InterPro" id="IPR036250">
    <property type="entry name" value="AcylCo_DH-like_C"/>
</dbReference>
<dbReference type="SUPFAM" id="SSF47203">
    <property type="entry name" value="Acyl-CoA dehydrogenase C-terminal domain-like"/>
    <property type="match status" value="1"/>
</dbReference>
<accession>A0A7Z0VNG8</accession>
<dbReference type="Gene3D" id="2.40.110.10">
    <property type="entry name" value="Butyryl-CoA Dehydrogenase, subunit A, domain 2"/>
    <property type="match status" value="1"/>
</dbReference>
<evidence type="ECO:0000256" key="2">
    <source>
        <dbReference type="ARBA" id="ARBA00005005"/>
    </source>
</evidence>
<dbReference type="CDD" id="cd00567">
    <property type="entry name" value="ACAD"/>
    <property type="match status" value="1"/>
</dbReference>
<evidence type="ECO:0000256" key="5">
    <source>
        <dbReference type="ARBA" id="ARBA00012040"/>
    </source>
</evidence>
<evidence type="ECO:0000256" key="9">
    <source>
        <dbReference type="ARBA" id="ARBA00023002"/>
    </source>
</evidence>
<keyword evidence="18" id="KW-1185">Reference proteome</keyword>
<keyword evidence="12" id="KW-1133">Transmembrane helix</keyword>
<evidence type="ECO:0000256" key="8">
    <source>
        <dbReference type="ARBA" id="ARBA00022827"/>
    </source>
</evidence>
<evidence type="ECO:0000256" key="11">
    <source>
        <dbReference type="ARBA" id="ARBA00049247"/>
    </source>
</evidence>
<evidence type="ECO:0000256" key="10">
    <source>
        <dbReference type="ARBA" id="ARBA00047882"/>
    </source>
</evidence>
<feature type="domain" description="Acyl-CoA dehydrogenase C-terminal bacterial-type" evidence="16">
    <location>
        <begin position="518"/>
        <end position="801"/>
    </location>
</feature>
<dbReference type="EMBL" id="MARB01000004">
    <property type="protein sequence ID" value="ODJ88845.1"/>
    <property type="molecule type" value="Genomic_DNA"/>
</dbReference>
<feature type="domain" description="Acyl-CoA dehydrogenase/oxidase N-terminal" evidence="15">
    <location>
        <begin position="141"/>
        <end position="237"/>
    </location>
</feature>
<dbReference type="EC" id="1.3.8.8" evidence="5"/>
<evidence type="ECO:0000259" key="14">
    <source>
        <dbReference type="Pfam" id="PF02770"/>
    </source>
</evidence>
<dbReference type="PANTHER" id="PTHR48083:SF18">
    <property type="entry name" value="ACYL-COENZYME A DEHYDROGENASE"/>
    <property type="match status" value="1"/>
</dbReference>
<dbReference type="InterPro" id="IPR009100">
    <property type="entry name" value="AcylCoA_DH/oxidase_NM_dom_sf"/>
</dbReference>
<dbReference type="EC" id="1.3.8.7" evidence="4"/>
<proteinExistence type="inferred from homology"/>
<dbReference type="Pfam" id="PF00441">
    <property type="entry name" value="Acyl-CoA_dh_1"/>
    <property type="match status" value="1"/>
</dbReference>
<evidence type="ECO:0000256" key="1">
    <source>
        <dbReference type="ARBA" id="ARBA00001974"/>
    </source>
</evidence>
<dbReference type="AlphaFoldDB" id="A0A7Z0VNG8"/>
<dbReference type="InterPro" id="IPR015396">
    <property type="entry name" value="FadE_C"/>
</dbReference>
<evidence type="ECO:0000256" key="12">
    <source>
        <dbReference type="SAM" id="Phobius"/>
    </source>
</evidence>
<keyword evidence="8" id="KW-0274">FAD</keyword>
<dbReference type="UniPathway" id="UPA00659"/>